<gene>
    <name evidence="1" type="ORF">HPB50_003907</name>
</gene>
<keyword evidence="2" id="KW-1185">Reference proteome</keyword>
<protein>
    <submittedName>
        <fullName evidence="1">Uncharacterized protein</fullName>
    </submittedName>
</protein>
<dbReference type="Proteomes" id="UP000821845">
    <property type="component" value="Chromosome 10"/>
</dbReference>
<evidence type="ECO:0000313" key="1">
    <source>
        <dbReference type="EMBL" id="KAH6942321.1"/>
    </source>
</evidence>
<accession>A0ACB7T876</accession>
<dbReference type="EMBL" id="CM023490">
    <property type="protein sequence ID" value="KAH6942321.1"/>
    <property type="molecule type" value="Genomic_DNA"/>
</dbReference>
<sequence length="102" mass="11513">MWLTTTTSVKPRPKTEEEPWARYKAPRAPMPVPRASVDWPGPSRGFPLRTRMFICVGTYGSSADVETGAKGKEQWPTCSNQETQQPRGSLLWVEGWLLTHDP</sequence>
<reference evidence="1" key="1">
    <citation type="submission" date="2020-05" db="EMBL/GenBank/DDBJ databases">
        <title>Large-scale comparative analyses of tick genomes elucidate their genetic diversity and vector capacities.</title>
        <authorList>
            <person name="Jia N."/>
            <person name="Wang J."/>
            <person name="Shi W."/>
            <person name="Du L."/>
            <person name="Sun Y."/>
            <person name="Zhan W."/>
            <person name="Jiang J."/>
            <person name="Wang Q."/>
            <person name="Zhang B."/>
            <person name="Ji P."/>
            <person name="Sakyi L.B."/>
            <person name="Cui X."/>
            <person name="Yuan T."/>
            <person name="Jiang B."/>
            <person name="Yang W."/>
            <person name="Lam T.T.-Y."/>
            <person name="Chang Q."/>
            <person name="Ding S."/>
            <person name="Wang X."/>
            <person name="Zhu J."/>
            <person name="Ruan X."/>
            <person name="Zhao L."/>
            <person name="Wei J."/>
            <person name="Que T."/>
            <person name="Du C."/>
            <person name="Cheng J."/>
            <person name="Dai P."/>
            <person name="Han X."/>
            <person name="Huang E."/>
            <person name="Gao Y."/>
            <person name="Liu J."/>
            <person name="Shao H."/>
            <person name="Ye R."/>
            <person name="Li L."/>
            <person name="Wei W."/>
            <person name="Wang X."/>
            <person name="Wang C."/>
            <person name="Yang T."/>
            <person name="Huo Q."/>
            <person name="Li W."/>
            <person name="Guo W."/>
            <person name="Chen H."/>
            <person name="Zhou L."/>
            <person name="Ni X."/>
            <person name="Tian J."/>
            <person name="Zhou Y."/>
            <person name="Sheng Y."/>
            <person name="Liu T."/>
            <person name="Pan Y."/>
            <person name="Xia L."/>
            <person name="Li J."/>
            <person name="Zhao F."/>
            <person name="Cao W."/>
        </authorList>
    </citation>
    <scope>NUCLEOTIDE SEQUENCE</scope>
    <source>
        <strain evidence="1">Hyas-2018</strain>
    </source>
</reference>
<proteinExistence type="predicted"/>
<comment type="caution">
    <text evidence="1">The sequence shown here is derived from an EMBL/GenBank/DDBJ whole genome shotgun (WGS) entry which is preliminary data.</text>
</comment>
<evidence type="ECO:0000313" key="2">
    <source>
        <dbReference type="Proteomes" id="UP000821845"/>
    </source>
</evidence>
<name>A0ACB7T876_HYAAI</name>
<organism evidence="1 2">
    <name type="scientific">Hyalomma asiaticum</name>
    <name type="common">Tick</name>
    <dbReference type="NCBI Taxonomy" id="266040"/>
    <lineage>
        <taxon>Eukaryota</taxon>
        <taxon>Metazoa</taxon>
        <taxon>Ecdysozoa</taxon>
        <taxon>Arthropoda</taxon>
        <taxon>Chelicerata</taxon>
        <taxon>Arachnida</taxon>
        <taxon>Acari</taxon>
        <taxon>Parasitiformes</taxon>
        <taxon>Ixodida</taxon>
        <taxon>Ixodoidea</taxon>
        <taxon>Ixodidae</taxon>
        <taxon>Hyalomminae</taxon>
        <taxon>Hyalomma</taxon>
    </lineage>
</organism>